<dbReference type="Proteomes" id="UP000031197">
    <property type="component" value="Unassembled WGS sequence"/>
</dbReference>
<dbReference type="InterPro" id="IPR001753">
    <property type="entry name" value="Enoyl-CoA_hydra/iso"/>
</dbReference>
<dbReference type="RefSeq" id="WP_039218763.1">
    <property type="nucleotide sequence ID" value="NZ_JWLW01000012.1"/>
</dbReference>
<evidence type="ECO:0000313" key="3">
    <source>
        <dbReference type="Proteomes" id="UP000031197"/>
    </source>
</evidence>
<reference evidence="2 3" key="1">
    <citation type="submission" date="2014-12" db="EMBL/GenBank/DDBJ databases">
        <title>Genome sequencing of Alteromonas marina AD001.</title>
        <authorList>
            <person name="Adrian T.G.S."/>
            <person name="Chan K.G."/>
        </authorList>
    </citation>
    <scope>NUCLEOTIDE SEQUENCE [LARGE SCALE GENOMIC DNA]</scope>
    <source>
        <strain evidence="2 3">AD001</strain>
    </source>
</reference>
<dbReference type="GO" id="GO:0008300">
    <property type="term" value="P:isoprenoid catabolic process"/>
    <property type="evidence" value="ECO:0007669"/>
    <property type="project" value="TreeGrafter"/>
</dbReference>
<accession>A0A0B3XXH0</accession>
<dbReference type="OrthoDB" id="9807606at2"/>
<dbReference type="CDD" id="cd06558">
    <property type="entry name" value="crotonase-like"/>
    <property type="match status" value="1"/>
</dbReference>
<organism evidence="2 3">
    <name type="scientific">Alteromonas marina</name>
    <dbReference type="NCBI Taxonomy" id="203795"/>
    <lineage>
        <taxon>Bacteria</taxon>
        <taxon>Pseudomonadati</taxon>
        <taxon>Pseudomonadota</taxon>
        <taxon>Gammaproteobacteria</taxon>
        <taxon>Alteromonadales</taxon>
        <taxon>Alteromonadaceae</taxon>
        <taxon>Alteromonas/Salinimonas group</taxon>
        <taxon>Alteromonas</taxon>
    </lineage>
</organism>
<comment type="similarity">
    <text evidence="1">Belongs to the enoyl-CoA hydratase/isomerase family.</text>
</comment>
<name>A0A0B3XXH0_9ALTE</name>
<comment type="caution">
    <text evidence="2">The sequence shown here is derived from an EMBL/GenBank/DDBJ whole genome shotgun (WGS) entry which is preliminary data.</text>
</comment>
<dbReference type="GO" id="GO:0003824">
    <property type="term" value="F:catalytic activity"/>
    <property type="evidence" value="ECO:0007669"/>
    <property type="project" value="UniProtKB-ARBA"/>
</dbReference>
<evidence type="ECO:0000256" key="1">
    <source>
        <dbReference type="ARBA" id="ARBA00005254"/>
    </source>
</evidence>
<sequence length="269" mass="29399">MPHLESMVFKEITARLTDNVLHIQFNRPHKKNAMNLTLVEEVMQCFERVEYMNNLRVVVIQGSHGNFCAGGDISDMHLSSLSESEREDTIWHFNRSFGRMITQVKHSATPVIAVVEGAVLGGGFGLACVADITIACDSAFFALPETGLGVIPAQIAPFVASRIGIDQTKRLALTGEKLNAEQALRLGLVHGICQTNAISEQVNKEIARIKQCAPQANSNTKRLLLGLNNTPLEQILDGAATAFVKSLTSEEGVEGTQAFIQKRKPSWCE</sequence>
<protein>
    <submittedName>
        <fullName evidence="2">Enoyl-CoA hydratase</fullName>
    </submittedName>
</protein>
<dbReference type="AlphaFoldDB" id="A0A0B3XXH0"/>
<dbReference type="Pfam" id="PF00378">
    <property type="entry name" value="ECH_1"/>
    <property type="match status" value="1"/>
</dbReference>
<dbReference type="InterPro" id="IPR051683">
    <property type="entry name" value="Enoyl-CoA_Hydratase/Isomerase"/>
</dbReference>
<dbReference type="EMBL" id="JWLW01000012">
    <property type="protein sequence ID" value="KHT54316.1"/>
    <property type="molecule type" value="Genomic_DNA"/>
</dbReference>
<keyword evidence="3" id="KW-1185">Reference proteome</keyword>
<dbReference type="PANTHER" id="PTHR42964">
    <property type="entry name" value="ENOYL-COA HYDRATASE"/>
    <property type="match status" value="1"/>
</dbReference>
<dbReference type="InterPro" id="IPR029045">
    <property type="entry name" value="ClpP/crotonase-like_dom_sf"/>
</dbReference>
<dbReference type="Gene3D" id="3.90.226.10">
    <property type="entry name" value="2-enoyl-CoA Hydratase, Chain A, domain 1"/>
    <property type="match status" value="1"/>
</dbReference>
<dbReference type="SUPFAM" id="SSF52096">
    <property type="entry name" value="ClpP/crotonase"/>
    <property type="match status" value="1"/>
</dbReference>
<gene>
    <name evidence="2" type="ORF">RJ41_07255</name>
</gene>
<dbReference type="Gene3D" id="1.10.12.10">
    <property type="entry name" value="Lyase 2-enoyl-coa Hydratase, Chain A, domain 2"/>
    <property type="match status" value="1"/>
</dbReference>
<proteinExistence type="inferred from homology"/>
<evidence type="ECO:0000313" key="2">
    <source>
        <dbReference type="EMBL" id="KHT54316.1"/>
    </source>
</evidence>
<dbReference type="PANTHER" id="PTHR42964:SF1">
    <property type="entry name" value="POLYKETIDE BIOSYNTHESIS ENOYL-COA HYDRATASE PKSH-RELATED"/>
    <property type="match status" value="1"/>
</dbReference>
<dbReference type="InterPro" id="IPR014748">
    <property type="entry name" value="Enoyl-CoA_hydra_C"/>
</dbReference>